<protein>
    <recommendedName>
        <fullName evidence="3">H/ACA ribonucleoprotein complex non-core subunit NAF1</fullName>
    </recommendedName>
</protein>
<dbReference type="InterPro" id="IPR007504">
    <property type="entry name" value="H/ACA_rnp_Gar1/Naf1"/>
</dbReference>
<organism evidence="10 11">
    <name type="scientific">Cryptolaemus montrouzieri</name>
    <dbReference type="NCBI Taxonomy" id="559131"/>
    <lineage>
        <taxon>Eukaryota</taxon>
        <taxon>Metazoa</taxon>
        <taxon>Ecdysozoa</taxon>
        <taxon>Arthropoda</taxon>
        <taxon>Hexapoda</taxon>
        <taxon>Insecta</taxon>
        <taxon>Pterygota</taxon>
        <taxon>Neoptera</taxon>
        <taxon>Endopterygota</taxon>
        <taxon>Coleoptera</taxon>
        <taxon>Polyphaga</taxon>
        <taxon>Cucujiformia</taxon>
        <taxon>Coccinelloidea</taxon>
        <taxon>Coccinellidae</taxon>
        <taxon>Scymninae</taxon>
        <taxon>Scymnini</taxon>
        <taxon>Cryptolaemus</taxon>
    </lineage>
</organism>
<dbReference type="EMBL" id="JABFTP020000062">
    <property type="protein sequence ID" value="KAL3272576.1"/>
    <property type="molecule type" value="Genomic_DNA"/>
</dbReference>
<keyword evidence="7" id="KW-0694">RNA-binding</keyword>
<feature type="region of interest" description="Disordered" evidence="9">
    <location>
        <begin position="382"/>
        <end position="432"/>
    </location>
</feature>
<dbReference type="InterPro" id="IPR038664">
    <property type="entry name" value="Gar1/Naf1_Cbf5-bd_sf"/>
</dbReference>
<dbReference type="AlphaFoldDB" id="A0ABD2N2J3"/>
<keyword evidence="4" id="KW-0690">Ribosome biogenesis</keyword>
<keyword evidence="6" id="KW-0597">Phosphoprotein</keyword>
<feature type="compositionally biased region" description="Polar residues" evidence="9">
    <location>
        <begin position="1"/>
        <end position="43"/>
    </location>
</feature>
<feature type="region of interest" description="Disordered" evidence="9">
    <location>
        <begin position="333"/>
        <end position="369"/>
    </location>
</feature>
<feature type="compositionally biased region" description="Polar residues" evidence="9">
    <location>
        <begin position="536"/>
        <end position="552"/>
    </location>
</feature>
<dbReference type="InterPro" id="IPR009000">
    <property type="entry name" value="Transl_B-barrel_sf"/>
</dbReference>
<accession>A0ABD2N2J3</accession>
<feature type="compositionally biased region" description="Basic residues" evidence="9">
    <location>
        <begin position="347"/>
        <end position="360"/>
    </location>
</feature>
<feature type="region of interest" description="Disordered" evidence="9">
    <location>
        <begin position="1"/>
        <end position="66"/>
    </location>
</feature>
<evidence type="ECO:0000256" key="2">
    <source>
        <dbReference type="ARBA" id="ARBA00009801"/>
    </source>
</evidence>
<dbReference type="Proteomes" id="UP001516400">
    <property type="component" value="Unassembled WGS sequence"/>
</dbReference>
<feature type="compositionally biased region" description="Low complexity" evidence="9">
    <location>
        <begin position="90"/>
        <end position="103"/>
    </location>
</feature>
<feature type="compositionally biased region" description="Polar residues" evidence="9">
    <location>
        <begin position="104"/>
        <end position="116"/>
    </location>
</feature>
<evidence type="ECO:0000256" key="4">
    <source>
        <dbReference type="ARBA" id="ARBA00022517"/>
    </source>
</evidence>
<evidence type="ECO:0000256" key="1">
    <source>
        <dbReference type="ARBA" id="ARBA00004123"/>
    </source>
</evidence>
<evidence type="ECO:0000256" key="9">
    <source>
        <dbReference type="SAM" id="MobiDB-lite"/>
    </source>
</evidence>
<keyword evidence="8" id="KW-0539">Nucleus</keyword>
<feature type="compositionally biased region" description="Acidic residues" evidence="9">
    <location>
        <begin position="119"/>
        <end position="138"/>
    </location>
</feature>
<evidence type="ECO:0000256" key="7">
    <source>
        <dbReference type="ARBA" id="ARBA00022884"/>
    </source>
</evidence>
<comment type="similarity">
    <text evidence="2">Belongs to the NAF1 family.</text>
</comment>
<feature type="compositionally biased region" description="Basic and acidic residues" evidence="9">
    <location>
        <begin position="171"/>
        <end position="193"/>
    </location>
</feature>
<dbReference type="InterPro" id="IPR040309">
    <property type="entry name" value="Naf1"/>
</dbReference>
<evidence type="ECO:0000313" key="11">
    <source>
        <dbReference type="Proteomes" id="UP001516400"/>
    </source>
</evidence>
<feature type="compositionally biased region" description="Basic and acidic residues" evidence="9">
    <location>
        <begin position="393"/>
        <end position="405"/>
    </location>
</feature>
<reference evidence="10 11" key="1">
    <citation type="journal article" date="2021" name="BMC Biol.">
        <title>Horizontally acquired antibacterial genes associated with adaptive radiation of ladybird beetles.</title>
        <authorList>
            <person name="Li H.S."/>
            <person name="Tang X.F."/>
            <person name="Huang Y.H."/>
            <person name="Xu Z.Y."/>
            <person name="Chen M.L."/>
            <person name="Du X.Y."/>
            <person name="Qiu B.Y."/>
            <person name="Chen P.T."/>
            <person name="Zhang W."/>
            <person name="Slipinski A."/>
            <person name="Escalona H.E."/>
            <person name="Waterhouse R.M."/>
            <person name="Zwick A."/>
            <person name="Pang H."/>
        </authorList>
    </citation>
    <scope>NUCLEOTIDE SEQUENCE [LARGE SCALE GENOMIC DNA]</scope>
    <source>
        <strain evidence="10">SYSU2018</strain>
    </source>
</reference>
<feature type="region of interest" description="Disordered" evidence="9">
    <location>
        <begin position="89"/>
        <end position="201"/>
    </location>
</feature>
<dbReference type="GO" id="GO:0005634">
    <property type="term" value="C:nucleus"/>
    <property type="evidence" value="ECO:0007669"/>
    <property type="project" value="UniProtKB-SubCell"/>
</dbReference>
<evidence type="ECO:0000256" key="8">
    <source>
        <dbReference type="ARBA" id="ARBA00023242"/>
    </source>
</evidence>
<dbReference type="Pfam" id="PF04410">
    <property type="entry name" value="Gar1"/>
    <property type="match status" value="1"/>
</dbReference>
<evidence type="ECO:0000256" key="5">
    <source>
        <dbReference type="ARBA" id="ARBA00022552"/>
    </source>
</evidence>
<comment type="caution">
    <text evidence="10">The sequence shown here is derived from an EMBL/GenBank/DDBJ whole genome shotgun (WGS) entry which is preliminary data.</text>
</comment>
<dbReference type="SUPFAM" id="SSF50447">
    <property type="entry name" value="Translation proteins"/>
    <property type="match status" value="1"/>
</dbReference>
<keyword evidence="5" id="KW-0698">rRNA processing</keyword>
<evidence type="ECO:0000313" key="10">
    <source>
        <dbReference type="EMBL" id="KAL3272576.1"/>
    </source>
</evidence>
<gene>
    <name evidence="10" type="ORF">HHI36_014046</name>
</gene>
<dbReference type="Gene3D" id="2.40.10.230">
    <property type="entry name" value="Probable tRNA pseudouridine synthase domain"/>
    <property type="match status" value="1"/>
</dbReference>
<proteinExistence type="inferred from homology"/>
<name>A0ABD2N2J3_9CUCU</name>
<comment type="subcellular location">
    <subcellularLocation>
        <location evidence="1">Nucleus</location>
    </subcellularLocation>
</comment>
<evidence type="ECO:0000256" key="6">
    <source>
        <dbReference type="ARBA" id="ARBA00022553"/>
    </source>
</evidence>
<dbReference type="GO" id="GO:0003723">
    <property type="term" value="F:RNA binding"/>
    <property type="evidence" value="ECO:0007669"/>
    <property type="project" value="UniProtKB-KW"/>
</dbReference>
<dbReference type="GO" id="GO:0006364">
    <property type="term" value="P:rRNA processing"/>
    <property type="evidence" value="ECO:0007669"/>
    <property type="project" value="UniProtKB-KW"/>
</dbReference>
<feature type="compositionally biased region" description="Acidic residues" evidence="9">
    <location>
        <begin position="150"/>
        <end position="166"/>
    </location>
</feature>
<dbReference type="PANTHER" id="PTHR31633:SF1">
    <property type="entry name" value="H_ACA RIBONUCLEOPROTEIN COMPLEX NON-CORE SUBUNIT NAF1"/>
    <property type="match status" value="1"/>
</dbReference>
<keyword evidence="11" id="KW-1185">Reference proteome</keyword>
<feature type="region of interest" description="Disordered" evidence="9">
    <location>
        <begin position="515"/>
        <end position="552"/>
    </location>
</feature>
<sequence length="552" mass="61839">MSSEISVGKNENTLDEQPSSLFHQNSDNTQSKMSNSESNSCKLPNSEEATAVVQKTPPHNEEIGVISAENKVEENLIEKVNKLDITVKQVGESSESSNSTGTVVQNKLSESLSYLQDYNSDDDNEDGEDDSSESDDDVAMQGLQFRDFVGDSEDSEADSETDDYDSMDGIFDNKGKSEGAKPQPEKKEIEKTDSPWMSDLGSATAKVPDISTLQLNNKEEFQHIGNIDCVLDKFVTIESLPAMPAYDLDTLFFVEDGQKVLGYVFDVMGPVSSPIYVVHLDTVERVQNLQLKRGTKIYCAPKSKYTKYVFLHELMKIKGSDASWVEDAEVPPEFEEFSDDEKERQKKSLKNKAAKRKHSLERHQEFEASMNKINQLNSRLHNMVDARNPLRQRINDSRARTERPRPTGNPSAAGTPPRWLNHPPPPPPHQEVPQVLLESQSLESYLQNCTAHFMQQWGQHPPPPAPFPAEQFYMPPPSSIPANYIPAFDPSTPPPTYIDYVHHHVNVSESVEPPISRYANGVPRPANPVGKHRQRNGTNFRNNNRPGPSSGY</sequence>
<dbReference type="PANTHER" id="PTHR31633">
    <property type="entry name" value="H/ACA RIBONUCLEOPROTEIN COMPLEX NON-CORE SUBUNIT NAF1"/>
    <property type="match status" value="1"/>
</dbReference>
<evidence type="ECO:0000256" key="3">
    <source>
        <dbReference type="ARBA" id="ARBA00021438"/>
    </source>
</evidence>